<dbReference type="UniPathway" id="UPA00588">
    <property type="reaction ID" value="UER00659"/>
</dbReference>
<comment type="caution">
    <text evidence="13">The sequence shown here is derived from an EMBL/GenBank/DDBJ whole genome shotgun (WGS) entry which is preliminary data.</text>
</comment>
<feature type="active site" description="Proton acceptor" evidence="10">
    <location>
        <position position="298"/>
    </location>
</feature>
<reference evidence="13 14" key="1">
    <citation type="submission" date="2016-07" db="EMBL/GenBank/DDBJ databases">
        <title>Pervasive Adenine N6-methylation of Active Genes in Fungi.</title>
        <authorList>
            <consortium name="DOE Joint Genome Institute"/>
            <person name="Mondo S.J."/>
            <person name="Dannebaum R.O."/>
            <person name="Kuo R.C."/>
            <person name="Labutti K."/>
            <person name="Haridas S."/>
            <person name="Kuo A."/>
            <person name="Salamov A."/>
            <person name="Ahrendt S.R."/>
            <person name="Lipzen A."/>
            <person name="Sullivan W."/>
            <person name="Andreopoulos W.B."/>
            <person name="Clum A."/>
            <person name="Lindquist E."/>
            <person name="Daum C."/>
            <person name="Ramamoorthy G.K."/>
            <person name="Gryganskyi A."/>
            <person name="Culley D."/>
            <person name="Magnuson J.K."/>
            <person name="James T.Y."/>
            <person name="O'Malley M.A."/>
            <person name="Stajich J.E."/>
            <person name="Spatafora J.W."/>
            <person name="Visel A."/>
            <person name="Grigoriev I.V."/>
        </authorList>
    </citation>
    <scope>NUCLEOTIDE SEQUENCE [LARGE SCALE GENOMIC DNA]</scope>
    <source>
        <strain evidence="13 14">12-1054</strain>
    </source>
</reference>
<organism evidence="13 14">
    <name type="scientific">Protomyces lactucae-debilis</name>
    <dbReference type="NCBI Taxonomy" id="2754530"/>
    <lineage>
        <taxon>Eukaryota</taxon>
        <taxon>Fungi</taxon>
        <taxon>Dikarya</taxon>
        <taxon>Ascomycota</taxon>
        <taxon>Taphrinomycotina</taxon>
        <taxon>Taphrinomycetes</taxon>
        <taxon>Taphrinales</taxon>
        <taxon>Protomycetaceae</taxon>
        <taxon>Protomyces</taxon>
    </lineage>
</organism>
<evidence type="ECO:0000256" key="10">
    <source>
        <dbReference type="PIRSR" id="PIRSR601805-1"/>
    </source>
</evidence>
<dbReference type="FunFam" id="3.40.1190.20:FF:000014">
    <property type="entry name" value="ADO1p Adenosine kinase"/>
    <property type="match status" value="1"/>
</dbReference>
<accession>A0A1Y2F832</accession>
<dbReference type="GO" id="GO:0005829">
    <property type="term" value="C:cytosol"/>
    <property type="evidence" value="ECO:0007669"/>
    <property type="project" value="TreeGrafter"/>
</dbReference>
<dbReference type="SUPFAM" id="SSF53613">
    <property type="entry name" value="Ribokinase-like"/>
    <property type="match status" value="1"/>
</dbReference>
<dbReference type="PANTHER" id="PTHR45769">
    <property type="entry name" value="ADENOSINE KINASE"/>
    <property type="match status" value="1"/>
</dbReference>
<dbReference type="Pfam" id="PF00294">
    <property type="entry name" value="PfkB"/>
    <property type="match status" value="1"/>
</dbReference>
<dbReference type="GO" id="GO:0006166">
    <property type="term" value="P:purine ribonucleoside salvage"/>
    <property type="evidence" value="ECO:0007669"/>
    <property type="project" value="UniProtKB-KW"/>
</dbReference>
<dbReference type="Gene3D" id="3.40.1190.20">
    <property type="match status" value="1"/>
</dbReference>
<comment type="catalytic activity">
    <reaction evidence="11">
        <text>adenosine + ATP = AMP + ADP + H(+)</text>
        <dbReference type="Rhea" id="RHEA:20824"/>
        <dbReference type="ChEBI" id="CHEBI:15378"/>
        <dbReference type="ChEBI" id="CHEBI:16335"/>
        <dbReference type="ChEBI" id="CHEBI:30616"/>
        <dbReference type="ChEBI" id="CHEBI:456215"/>
        <dbReference type="ChEBI" id="CHEBI:456216"/>
        <dbReference type="EC" id="2.7.1.20"/>
    </reaction>
</comment>
<sequence length="345" mass="37829">MSFQVFGLGNPLLDLQTRNAEYLKKYDLKADDAILAEEKHEPLYDEVAKEGDVHYTAGGAAQNTLRGAQYMLPAKSTVYVGAAGKDKFADQLRAANDREGLRTEYYVDETTPTGTCAVILSGHHRSLCTRLGAANNYNLEHLKSPEIWKLVEGAKYYYVGGYHLTVCVPAIKALGEHAAEQNKPFLMNLSAPFLAQFFKDQMDSVAEYWDYLIGNESEALAYAESHSLETKDIAEIAKHIAALPKKNTQRQRVVIITQGADATIIAEAQAGGGEVKVHTKNTEKLDTKEIVDTNGAGDAFAGGFLGYLAQGKSLDECIDAGHWLARQTIKLDGPNYPFPKQTYSA</sequence>
<dbReference type="InterPro" id="IPR002173">
    <property type="entry name" value="Carboh/pur_kinase_PfkB_CS"/>
</dbReference>
<dbReference type="InterPro" id="IPR001805">
    <property type="entry name" value="Adenokinase"/>
</dbReference>
<evidence type="ECO:0000256" key="8">
    <source>
        <dbReference type="ARBA" id="ARBA00022777"/>
    </source>
</evidence>
<dbReference type="EMBL" id="MCFI01000014">
    <property type="protein sequence ID" value="ORY80051.1"/>
    <property type="molecule type" value="Genomic_DNA"/>
</dbReference>
<evidence type="ECO:0000256" key="6">
    <source>
        <dbReference type="ARBA" id="ARBA00022726"/>
    </source>
</evidence>
<evidence type="ECO:0000256" key="7">
    <source>
        <dbReference type="ARBA" id="ARBA00022741"/>
    </source>
</evidence>
<dbReference type="GO" id="GO:0006144">
    <property type="term" value="P:purine nucleobase metabolic process"/>
    <property type="evidence" value="ECO:0007669"/>
    <property type="project" value="TreeGrafter"/>
</dbReference>
<dbReference type="AlphaFoldDB" id="A0A1Y2F832"/>
<dbReference type="GeneID" id="63786312"/>
<keyword evidence="11" id="KW-0460">Magnesium</keyword>
<dbReference type="GO" id="GO:0005634">
    <property type="term" value="C:nucleus"/>
    <property type="evidence" value="ECO:0007669"/>
    <property type="project" value="TreeGrafter"/>
</dbReference>
<protein>
    <recommendedName>
        <fullName evidence="4 11">Adenosine kinase</fullName>
        <shortName evidence="11">AK</shortName>
        <ecNumber evidence="4 11">2.7.1.20</ecNumber>
    </recommendedName>
    <alternativeName>
        <fullName evidence="11">Adenosine 5'-phosphotransferase</fullName>
    </alternativeName>
</protein>
<gene>
    <name evidence="13" type="ORF">BCR37DRAFT_381504</name>
</gene>
<dbReference type="Proteomes" id="UP000193685">
    <property type="component" value="Unassembled WGS sequence"/>
</dbReference>
<evidence type="ECO:0000313" key="13">
    <source>
        <dbReference type="EMBL" id="ORY80051.1"/>
    </source>
</evidence>
<dbReference type="STRING" id="56484.A0A1Y2F832"/>
<dbReference type="InterPro" id="IPR011611">
    <property type="entry name" value="PfkB_dom"/>
</dbReference>
<proteinExistence type="inferred from homology"/>
<evidence type="ECO:0000256" key="4">
    <source>
        <dbReference type="ARBA" id="ARBA00012119"/>
    </source>
</evidence>
<dbReference type="PANTHER" id="PTHR45769:SF3">
    <property type="entry name" value="ADENOSINE KINASE"/>
    <property type="match status" value="1"/>
</dbReference>
<keyword evidence="8 11" id="KW-0418">Kinase</keyword>
<name>A0A1Y2F832_PROLT</name>
<comment type="function">
    <text evidence="11">ATP dependent phosphorylation of adenosine and other related nucleoside analogs to monophosphate derivatives.</text>
</comment>
<evidence type="ECO:0000256" key="1">
    <source>
        <dbReference type="ARBA" id="ARBA00001946"/>
    </source>
</evidence>
<comment type="similarity">
    <text evidence="3 11">Belongs to the carbohydrate kinase PfkB family.</text>
</comment>
<feature type="domain" description="Carbohydrate kinase PfkB" evidence="12">
    <location>
        <begin position="22"/>
        <end position="340"/>
    </location>
</feature>
<keyword evidence="7 11" id="KW-0547">Nucleotide-binding</keyword>
<comment type="pathway">
    <text evidence="2 11">Purine metabolism; AMP biosynthesis via salvage pathway; AMP from adenosine: step 1/1.</text>
</comment>
<evidence type="ECO:0000256" key="5">
    <source>
        <dbReference type="ARBA" id="ARBA00022679"/>
    </source>
</evidence>
<keyword evidence="5 11" id="KW-0808">Transferase</keyword>
<keyword evidence="9 11" id="KW-0067">ATP-binding</keyword>
<dbReference type="RefSeq" id="XP_040724185.1">
    <property type="nucleotide sequence ID" value="XM_040869713.1"/>
</dbReference>
<dbReference type="CDD" id="cd01168">
    <property type="entry name" value="adenosine_kinase"/>
    <property type="match status" value="1"/>
</dbReference>
<dbReference type="GO" id="GO:0044209">
    <property type="term" value="P:AMP salvage"/>
    <property type="evidence" value="ECO:0007669"/>
    <property type="project" value="UniProtKB-UniRule"/>
</dbReference>
<comment type="cofactor">
    <cofactor evidence="1 11">
        <name>Mg(2+)</name>
        <dbReference type="ChEBI" id="CHEBI:18420"/>
    </cofactor>
</comment>
<keyword evidence="6 11" id="KW-0660">Purine salvage</keyword>
<dbReference type="GO" id="GO:0004001">
    <property type="term" value="F:adenosine kinase activity"/>
    <property type="evidence" value="ECO:0007669"/>
    <property type="project" value="UniProtKB-UniRule"/>
</dbReference>
<dbReference type="OrthoDB" id="432447at2759"/>
<dbReference type="PROSITE" id="PS00584">
    <property type="entry name" value="PFKB_KINASES_2"/>
    <property type="match status" value="1"/>
</dbReference>
<evidence type="ECO:0000259" key="12">
    <source>
        <dbReference type="Pfam" id="PF00294"/>
    </source>
</evidence>
<dbReference type="GO" id="GO:0005524">
    <property type="term" value="F:ATP binding"/>
    <property type="evidence" value="ECO:0007669"/>
    <property type="project" value="UniProtKB-UniRule"/>
</dbReference>
<dbReference type="PRINTS" id="PR00989">
    <property type="entry name" value="ADENOKINASE"/>
</dbReference>
<dbReference type="Gene3D" id="3.30.1110.10">
    <property type="match status" value="1"/>
</dbReference>
<evidence type="ECO:0000313" key="14">
    <source>
        <dbReference type="Proteomes" id="UP000193685"/>
    </source>
</evidence>
<dbReference type="InterPro" id="IPR029056">
    <property type="entry name" value="Ribokinase-like"/>
</dbReference>
<evidence type="ECO:0000256" key="11">
    <source>
        <dbReference type="RuleBase" id="RU368116"/>
    </source>
</evidence>
<evidence type="ECO:0000256" key="3">
    <source>
        <dbReference type="ARBA" id="ARBA00010688"/>
    </source>
</evidence>
<dbReference type="EC" id="2.7.1.20" evidence="4 11"/>
<evidence type="ECO:0000256" key="9">
    <source>
        <dbReference type="ARBA" id="ARBA00022840"/>
    </source>
</evidence>
<dbReference type="OMA" id="RTMCTYL"/>
<evidence type="ECO:0000256" key="2">
    <source>
        <dbReference type="ARBA" id="ARBA00004801"/>
    </source>
</evidence>
<keyword evidence="14" id="KW-1185">Reference proteome</keyword>